<keyword evidence="2" id="KW-0812">Transmembrane</keyword>
<gene>
    <name evidence="3" type="ORF">IV500_08565</name>
</gene>
<keyword evidence="4" id="KW-1185">Reference proteome</keyword>
<dbReference type="InterPro" id="IPR018392">
    <property type="entry name" value="LysM"/>
</dbReference>
<evidence type="ECO:0000313" key="3">
    <source>
        <dbReference type="EMBL" id="MBG0739439.1"/>
    </source>
</evidence>
<keyword evidence="2" id="KW-0472">Membrane</keyword>
<dbReference type="AlphaFoldDB" id="A0A931G7L7"/>
<dbReference type="EMBL" id="JADNYM010000009">
    <property type="protein sequence ID" value="MBG0739439.1"/>
    <property type="molecule type" value="Genomic_DNA"/>
</dbReference>
<comment type="caution">
    <text evidence="3">The sequence shown here is derived from an EMBL/GenBank/DDBJ whole genome shotgun (WGS) entry which is preliminary data.</text>
</comment>
<dbReference type="Proteomes" id="UP000655366">
    <property type="component" value="Unassembled WGS sequence"/>
</dbReference>
<name>A0A931G7L7_9MICC</name>
<evidence type="ECO:0008006" key="5">
    <source>
        <dbReference type="Google" id="ProtNLM"/>
    </source>
</evidence>
<feature type="transmembrane region" description="Helical" evidence="2">
    <location>
        <begin position="96"/>
        <end position="115"/>
    </location>
</feature>
<dbReference type="CDD" id="cd00118">
    <property type="entry name" value="LysM"/>
    <property type="match status" value="1"/>
</dbReference>
<feature type="transmembrane region" description="Helical" evidence="2">
    <location>
        <begin position="54"/>
        <end position="76"/>
    </location>
</feature>
<feature type="region of interest" description="Disordered" evidence="1">
    <location>
        <begin position="141"/>
        <end position="162"/>
    </location>
</feature>
<evidence type="ECO:0000256" key="1">
    <source>
        <dbReference type="SAM" id="MobiDB-lite"/>
    </source>
</evidence>
<feature type="compositionally biased region" description="Low complexity" evidence="1">
    <location>
        <begin position="195"/>
        <end position="208"/>
    </location>
</feature>
<feature type="region of interest" description="Disordered" evidence="1">
    <location>
        <begin position="184"/>
        <end position="209"/>
    </location>
</feature>
<proteinExistence type="predicted"/>
<reference evidence="3 4" key="1">
    <citation type="submission" date="2020-11" db="EMBL/GenBank/DDBJ databases">
        <title>Arthrobacter antarcticus sp. nov., isolated from Antarctic Soil.</title>
        <authorList>
            <person name="Li J."/>
        </authorList>
    </citation>
    <scope>NUCLEOTIDE SEQUENCE [LARGE SCALE GENOMIC DNA]</scope>
    <source>
        <strain evidence="3 4">Z1-20</strain>
    </source>
</reference>
<dbReference type="InterPro" id="IPR036779">
    <property type="entry name" value="LysM_dom_sf"/>
</dbReference>
<organism evidence="3 4">
    <name type="scientific">Arthrobacter terrae</name>
    <dbReference type="NCBI Taxonomy" id="2935737"/>
    <lineage>
        <taxon>Bacteria</taxon>
        <taxon>Bacillati</taxon>
        <taxon>Actinomycetota</taxon>
        <taxon>Actinomycetes</taxon>
        <taxon>Micrococcales</taxon>
        <taxon>Micrococcaceae</taxon>
        <taxon>Arthrobacter</taxon>
    </lineage>
</organism>
<dbReference type="RefSeq" id="WP_196396384.1">
    <property type="nucleotide sequence ID" value="NZ_JADNYM010000009.1"/>
</dbReference>
<dbReference type="Gene3D" id="3.10.350.10">
    <property type="entry name" value="LysM domain"/>
    <property type="match status" value="1"/>
</dbReference>
<sequence>MRKQLRADAAMAGTILLLGAVLALTGSALLQRWFSGSGFLHPPRFEEAIGAVSAAVGFAVVIWWLLSFVLAVLAGVLQRTGHREAADAMGRLAPTFMRRLVLLLLGVNLLCTPLAHAADEPINPLWQPSVSTIVPTPAPASAPVFRQSGRTSSEPNPLGEPVSPLWQPQAPIITPGLLAPAPSRSPSGFAPLLDQQGAAAGSQPGSAQVPDAAEDHKAVVVKAGDTLWTLAAQQLGPLATDAEVARQWPAWFRINRSIIGPDPSLILPGQILRAP</sequence>
<evidence type="ECO:0000256" key="2">
    <source>
        <dbReference type="SAM" id="Phobius"/>
    </source>
</evidence>
<accession>A0A931G7L7</accession>
<keyword evidence="2" id="KW-1133">Transmembrane helix</keyword>
<evidence type="ECO:0000313" key="4">
    <source>
        <dbReference type="Proteomes" id="UP000655366"/>
    </source>
</evidence>
<protein>
    <recommendedName>
        <fullName evidence="5">LysM domain-containing protein</fullName>
    </recommendedName>
</protein>